<dbReference type="GO" id="GO:0006021">
    <property type="term" value="P:inositol biosynthetic process"/>
    <property type="evidence" value="ECO:0007669"/>
    <property type="project" value="InterPro"/>
</dbReference>
<name>A0A8J2LIT8_9HEXA</name>
<dbReference type="AlphaFoldDB" id="A0A8J2LIT8"/>
<dbReference type="InterPro" id="IPR002587">
    <property type="entry name" value="Myo-inos-1-P_Synthase"/>
</dbReference>
<dbReference type="EMBL" id="CAJVCH010558561">
    <property type="protein sequence ID" value="CAG7831022.1"/>
    <property type="molecule type" value="Genomic_DNA"/>
</dbReference>
<gene>
    <name evidence="1" type="ORF">AFUS01_LOCUS40786</name>
</gene>
<dbReference type="GO" id="GO:0008654">
    <property type="term" value="P:phospholipid biosynthetic process"/>
    <property type="evidence" value="ECO:0007669"/>
    <property type="project" value="InterPro"/>
</dbReference>
<comment type="caution">
    <text evidence="1">The sequence shown here is derived from an EMBL/GenBank/DDBJ whole genome shotgun (WGS) entry which is preliminary data.</text>
</comment>
<proteinExistence type="predicted"/>
<dbReference type="GO" id="GO:0004512">
    <property type="term" value="F:inositol-3-phosphate synthase activity"/>
    <property type="evidence" value="ECO:0007669"/>
    <property type="project" value="InterPro"/>
</dbReference>
<sequence>MGSIAQSGTFPIGRDASGKEIFVPVKDLIPLVDPLQVELDGWDISSMNLGDGLERAAVFEYELQQKLKPLMKEYIPRKAAFSQDFIAANQADRADNIMGGAKSEQLQQIRNDIRDFKTSKKLDTII</sequence>
<reference evidence="1" key="1">
    <citation type="submission" date="2021-06" db="EMBL/GenBank/DDBJ databases">
        <authorList>
            <person name="Hodson N. C."/>
            <person name="Mongue J. A."/>
            <person name="Jaron S. K."/>
        </authorList>
    </citation>
    <scope>NUCLEOTIDE SEQUENCE</scope>
</reference>
<protein>
    <submittedName>
        <fullName evidence="1">Uncharacterized protein</fullName>
    </submittedName>
</protein>
<dbReference type="Proteomes" id="UP000708208">
    <property type="component" value="Unassembled WGS sequence"/>
</dbReference>
<feature type="non-terminal residue" evidence="1">
    <location>
        <position position="1"/>
    </location>
</feature>
<organism evidence="1 2">
    <name type="scientific">Allacma fusca</name>
    <dbReference type="NCBI Taxonomy" id="39272"/>
    <lineage>
        <taxon>Eukaryota</taxon>
        <taxon>Metazoa</taxon>
        <taxon>Ecdysozoa</taxon>
        <taxon>Arthropoda</taxon>
        <taxon>Hexapoda</taxon>
        <taxon>Collembola</taxon>
        <taxon>Symphypleona</taxon>
        <taxon>Sminthuridae</taxon>
        <taxon>Allacma</taxon>
    </lineage>
</organism>
<keyword evidence="2" id="KW-1185">Reference proteome</keyword>
<dbReference type="OrthoDB" id="2887at2759"/>
<dbReference type="PANTHER" id="PTHR11510">
    <property type="entry name" value="MYO-INOSITOL-1 PHOSPHATE SYNTHASE"/>
    <property type="match status" value="1"/>
</dbReference>
<dbReference type="Pfam" id="PF07994">
    <property type="entry name" value="NAD_binding_5"/>
    <property type="match status" value="1"/>
</dbReference>
<accession>A0A8J2LIT8</accession>
<evidence type="ECO:0000313" key="1">
    <source>
        <dbReference type="EMBL" id="CAG7831022.1"/>
    </source>
</evidence>
<evidence type="ECO:0000313" key="2">
    <source>
        <dbReference type="Proteomes" id="UP000708208"/>
    </source>
</evidence>